<name>A0ABR6BH15_9PSEU</name>
<accession>A0ABR6BH15</accession>
<sequence length="87" mass="8749">MSDGGELNRRELALLRAVADGRAELLCGCEPDLAVDGAWCGHGAARTLVVGGLIRPVFAGAVGQLVAAELTDLGHAVLAATATRVAA</sequence>
<evidence type="ECO:0000313" key="2">
    <source>
        <dbReference type="Proteomes" id="UP000517916"/>
    </source>
</evidence>
<evidence type="ECO:0000313" key="1">
    <source>
        <dbReference type="EMBL" id="MBA8926179.1"/>
    </source>
</evidence>
<gene>
    <name evidence="1" type="ORF">BC739_003378</name>
</gene>
<protein>
    <submittedName>
        <fullName evidence="1">Uncharacterized protein</fullName>
    </submittedName>
</protein>
<dbReference type="EMBL" id="JACJID010000002">
    <property type="protein sequence ID" value="MBA8926179.1"/>
    <property type="molecule type" value="Genomic_DNA"/>
</dbReference>
<keyword evidence="2" id="KW-1185">Reference proteome</keyword>
<dbReference type="Proteomes" id="UP000517916">
    <property type="component" value="Unassembled WGS sequence"/>
</dbReference>
<organism evidence="1 2">
    <name type="scientific">Kutzneria viridogrisea</name>
    <dbReference type="NCBI Taxonomy" id="47990"/>
    <lineage>
        <taxon>Bacteria</taxon>
        <taxon>Bacillati</taxon>
        <taxon>Actinomycetota</taxon>
        <taxon>Actinomycetes</taxon>
        <taxon>Pseudonocardiales</taxon>
        <taxon>Pseudonocardiaceae</taxon>
        <taxon>Kutzneria</taxon>
    </lineage>
</organism>
<proteinExistence type="predicted"/>
<reference evidence="1 2" key="1">
    <citation type="submission" date="2020-08" db="EMBL/GenBank/DDBJ databases">
        <title>Genomic Encyclopedia of Archaeal and Bacterial Type Strains, Phase II (KMG-II): from individual species to whole genera.</title>
        <authorList>
            <person name="Goeker M."/>
        </authorList>
    </citation>
    <scope>NUCLEOTIDE SEQUENCE [LARGE SCALE GENOMIC DNA]</scope>
    <source>
        <strain evidence="1 2">DSM 43850</strain>
    </source>
</reference>
<dbReference type="RefSeq" id="WP_182837657.1">
    <property type="nucleotide sequence ID" value="NZ_BAAABQ010000009.1"/>
</dbReference>
<comment type="caution">
    <text evidence="1">The sequence shown here is derived from an EMBL/GenBank/DDBJ whole genome shotgun (WGS) entry which is preliminary data.</text>
</comment>